<keyword evidence="3" id="KW-0804">Transcription</keyword>
<protein>
    <submittedName>
        <fullName evidence="6">AraC family transcriptional regulator</fullName>
    </submittedName>
</protein>
<dbReference type="AlphaFoldDB" id="A0A2R5EJ51"/>
<dbReference type="GO" id="GO:0003700">
    <property type="term" value="F:DNA-binding transcription factor activity"/>
    <property type="evidence" value="ECO:0007669"/>
    <property type="project" value="InterPro"/>
</dbReference>
<accession>A0A2R5EJ51</accession>
<dbReference type="CDD" id="cd12912">
    <property type="entry name" value="PDC2_MCP_like"/>
    <property type="match status" value="1"/>
</dbReference>
<evidence type="ECO:0000313" key="7">
    <source>
        <dbReference type="Proteomes" id="UP000245202"/>
    </source>
</evidence>
<dbReference type="Pfam" id="PF12833">
    <property type="entry name" value="HTH_18"/>
    <property type="match status" value="1"/>
</dbReference>
<keyword evidence="4" id="KW-1133">Transmembrane helix</keyword>
<keyword evidence="2" id="KW-0238">DNA-binding</keyword>
<dbReference type="Gene3D" id="3.30.450.20">
    <property type="entry name" value="PAS domain"/>
    <property type="match status" value="1"/>
</dbReference>
<dbReference type="InterPro" id="IPR041522">
    <property type="entry name" value="CdaR_GGDEF"/>
</dbReference>
<dbReference type="PANTHER" id="PTHR43280:SF28">
    <property type="entry name" value="HTH-TYPE TRANSCRIPTIONAL ACTIVATOR RHAS"/>
    <property type="match status" value="1"/>
</dbReference>
<dbReference type="GO" id="GO:0043565">
    <property type="term" value="F:sequence-specific DNA binding"/>
    <property type="evidence" value="ECO:0007669"/>
    <property type="project" value="InterPro"/>
</dbReference>
<evidence type="ECO:0000256" key="1">
    <source>
        <dbReference type="ARBA" id="ARBA00023015"/>
    </source>
</evidence>
<name>A0A2R5EJ51_9BACL</name>
<organism evidence="6 7">
    <name type="scientific">Paenibacillus agaridevorans</name>
    <dbReference type="NCBI Taxonomy" id="171404"/>
    <lineage>
        <taxon>Bacteria</taxon>
        <taxon>Bacillati</taxon>
        <taxon>Bacillota</taxon>
        <taxon>Bacilli</taxon>
        <taxon>Bacillales</taxon>
        <taxon>Paenibacillaceae</taxon>
        <taxon>Paenibacillus</taxon>
    </lineage>
</organism>
<dbReference type="PANTHER" id="PTHR43280">
    <property type="entry name" value="ARAC-FAMILY TRANSCRIPTIONAL REGULATOR"/>
    <property type="match status" value="1"/>
</dbReference>
<dbReference type="PRINTS" id="PR00032">
    <property type="entry name" value="HTHARAC"/>
</dbReference>
<dbReference type="PROSITE" id="PS01124">
    <property type="entry name" value="HTH_ARAC_FAMILY_2"/>
    <property type="match status" value="1"/>
</dbReference>
<evidence type="ECO:0000313" key="6">
    <source>
        <dbReference type="EMBL" id="GBG05649.1"/>
    </source>
</evidence>
<feature type="domain" description="HTH araC/xylS-type" evidence="5">
    <location>
        <begin position="662"/>
        <end position="761"/>
    </location>
</feature>
<dbReference type="EMBL" id="BDQX01000011">
    <property type="protein sequence ID" value="GBG05649.1"/>
    <property type="molecule type" value="Genomic_DNA"/>
</dbReference>
<dbReference type="InterPro" id="IPR018062">
    <property type="entry name" value="HTH_AraC-typ_CS"/>
</dbReference>
<feature type="transmembrane region" description="Helical" evidence="4">
    <location>
        <begin position="12"/>
        <end position="33"/>
    </location>
</feature>
<proteinExistence type="predicted"/>
<dbReference type="InterPro" id="IPR020449">
    <property type="entry name" value="Tscrpt_reg_AraC-type_HTH"/>
</dbReference>
<keyword evidence="7" id="KW-1185">Reference proteome</keyword>
<keyword evidence="1" id="KW-0805">Transcription regulation</keyword>
<evidence type="ECO:0000256" key="3">
    <source>
        <dbReference type="ARBA" id="ARBA00023163"/>
    </source>
</evidence>
<dbReference type="InterPro" id="IPR018060">
    <property type="entry name" value="HTH_AraC"/>
</dbReference>
<dbReference type="PROSITE" id="PS00041">
    <property type="entry name" value="HTH_ARAC_FAMILY_1"/>
    <property type="match status" value="1"/>
</dbReference>
<keyword evidence="4" id="KW-0812">Transmembrane</keyword>
<reference evidence="6 7" key="1">
    <citation type="submission" date="2017-08" db="EMBL/GenBank/DDBJ databases">
        <title>Substantial Increase in Enzyme Production by Combined Drug-Resistance Mutations in Paenibacillus agaridevorans.</title>
        <authorList>
            <person name="Tanaka Y."/>
            <person name="Funane K."/>
            <person name="Hosaka T."/>
            <person name="Shiwa Y."/>
            <person name="Fujita N."/>
            <person name="Miyazaki T."/>
            <person name="Yoshikawa H."/>
            <person name="Murakami K."/>
            <person name="Kasahara K."/>
            <person name="Inaoka T."/>
            <person name="Hiraga Y."/>
            <person name="Ochi K."/>
        </authorList>
    </citation>
    <scope>NUCLEOTIDE SEQUENCE [LARGE SCALE GENOMIC DNA]</scope>
    <source>
        <strain evidence="6 7">T-3040</strain>
    </source>
</reference>
<evidence type="ECO:0000256" key="4">
    <source>
        <dbReference type="SAM" id="Phobius"/>
    </source>
</evidence>
<dbReference type="SMART" id="SM00342">
    <property type="entry name" value="HTH_ARAC"/>
    <property type="match status" value="1"/>
</dbReference>
<evidence type="ECO:0000256" key="2">
    <source>
        <dbReference type="ARBA" id="ARBA00023125"/>
    </source>
</evidence>
<evidence type="ECO:0000259" key="5">
    <source>
        <dbReference type="PROSITE" id="PS01124"/>
    </source>
</evidence>
<gene>
    <name evidence="6" type="ORF">PAT3040_00133</name>
</gene>
<dbReference type="SUPFAM" id="SSF46689">
    <property type="entry name" value="Homeodomain-like"/>
    <property type="match status" value="1"/>
</dbReference>
<dbReference type="Gene3D" id="1.10.10.60">
    <property type="entry name" value="Homeodomain-like"/>
    <property type="match status" value="2"/>
</dbReference>
<dbReference type="Pfam" id="PF17853">
    <property type="entry name" value="GGDEF_2"/>
    <property type="match status" value="1"/>
</dbReference>
<dbReference type="Proteomes" id="UP000245202">
    <property type="component" value="Unassembled WGS sequence"/>
</dbReference>
<keyword evidence="4" id="KW-0472">Membrane</keyword>
<sequence length="766" mass="87794">MSVHISRRIKLTYSIVLMVIIALSFWLSFIGTVGRLEKDLKDVHYALLNQIDNKIELSFRETERNLLKLMNEMEFVYFMYDSYIDESEKYVNFYSLFNKVTSFTHSNTQLTSVYIYSDVSGNMLMNKMYVPHSENNEDWLVDHINMDGYIKWLPTHQIWEGAVSRDVVTLIRPYPAISKPGFRKGLVAVNIDELLLQRMIAGIYESKYSGQTIIMDQEGQVVTHSDRSQRYGSADSLPFAKQIMAGGAKGEFTIDWHGTKHSVFYMKSAYTDWNIVTVIPNSDVYKPISSTRDLLIVVALGMIVVALLVLFYFNHTTFKPIERLAGKMFGVYRTPQTEAARRLNGFSSLETMFDQISLDREHLERQVRDFKPVLKWRLMTDMLTGNKTEYAAVGHQLEYIGIKLYSRYYIVCSAEIEKGEQLGSRDLALYTFMLCNVAEELINMEHAGIAVDLGGGKAVILISFAEGDEEQNHLRALAVLELLLKAMEREFKLSVTAGLGRCYPDMADIPKSYDQSLKALQYKLLFGSDAVISIEDISTSQNQDYYHIVKKAERITESLKQSDDERVKLYVKEMFADALGSNLSPDLIKQLSFELIMKSLQMISFIGIDPEETIASLGNLHQRITACDNWQDIERIVASVLEQIAANIAEKRSSRGKNKTVDSILSYIQEHYHESELSLDQLADKFELSPPYISKLFKEHTERNFIDYLIEIRIAASKQFLHDRSMKVNDVAEAVGYTNTRSFLRAFKKYTGLTPTEFREQKTLKS</sequence>
<comment type="caution">
    <text evidence="6">The sequence shown here is derived from an EMBL/GenBank/DDBJ whole genome shotgun (WGS) entry which is preliminary data.</text>
</comment>
<dbReference type="RefSeq" id="WP_108991117.1">
    <property type="nucleotide sequence ID" value="NZ_BDQX01000011.1"/>
</dbReference>
<dbReference type="InterPro" id="IPR009057">
    <property type="entry name" value="Homeodomain-like_sf"/>
</dbReference>
<feature type="transmembrane region" description="Helical" evidence="4">
    <location>
        <begin position="294"/>
        <end position="313"/>
    </location>
</feature>